<comment type="caution">
    <text evidence="2">The sequence shown here is derived from an EMBL/GenBank/DDBJ whole genome shotgun (WGS) entry which is preliminary data.</text>
</comment>
<dbReference type="AlphaFoldDB" id="A0A438EGY9"/>
<evidence type="ECO:0000313" key="3">
    <source>
        <dbReference type="Proteomes" id="UP000288805"/>
    </source>
</evidence>
<proteinExistence type="predicted"/>
<feature type="compositionally biased region" description="Basic and acidic residues" evidence="1">
    <location>
        <begin position="14"/>
        <end position="28"/>
    </location>
</feature>
<protein>
    <submittedName>
        <fullName evidence="2">Uncharacterized protein</fullName>
    </submittedName>
</protein>
<evidence type="ECO:0000313" key="2">
    <source>
        <dbReference type="EMBL" id="RVW46984.1"/>
    </source>
</evidence>
<sequence length="71" mass="7916">MGKKKKTRVSDNIAEEKEYVGQSSKEEEYVSQSSTNEKSLYEVCENVSDPHFHGATVSSLIAKGVDPSEYE</sequence>
<accession>A0A438EGY9</accession>
<reference evidence="2 3" key="1">
    <citation type="journal article" date="2018" name="PLoS Genet.">
        <title>Population sequencing reveals clonal diversity and ancestral inbreeding in the grapevine cultivar Chardonnay.</title>
        <authorList>
            <person name="Roach M.J."/>
            <person name="Johnson D.L."/>
            <person name="Bohlmann J."/>
            <person name="van Vuuren H.J."/>
            <person name="Jones S.J."/>
            <person name="Pretorius I.S."/>
            <person name="Schmidt S.A."/>
            <person name="Borneman A.R."/>
        </authorList>
    </citation>
    <scope>NUCLEOTIDE SEQUENCE [LARGE SCALE GENOMIC DNA]</scope>
    <source>
        <strain evidence="3">cv. Chardonnay</strain>
        <tissue evidence="2">Leaf</tissue>
    </source>
</reference>
<dbReference type="EMBL" id="QGNW01001296">
    <property type="protein sequence ID" value="RVW46984.1"/>
    <property type="molecule type" value="Genomic_DNA"/>
</dbReference>
<organism evidence="2 3">
    <name type="scientific">Vitis vinifera</name>
    <name type="common">Grape</name>
    <dbReference type="NCBI Taxonomy" id="29760"/>
    <lineage>
        <taxon>Eukaryota</taxon>
        <taxon>Viridiplantae</taxon>
        <taxon>Streptophyta</taxon>
        <taxon>Embryophyta</taxon>
        <taxon>Tracheophyta</taxon>
        <taxon>Spermatophyta</taxon>
        <taxon>Magnoliopsida</taxon>
        <taxon>eudicotyledons</taxon>
        <taxon>Gunneridae</taxon>
        <taxon>Pentapetalae</taxon>
        <taxon>rosids</taxon>
        <taxon>Vitales</taxon>
        <taxon>Vitaceae</taxon>
        <taxon>Viteae</taxon>
        <taxon>Vitis</taxon>
    </lineage>
</organism>
<name>A0A438EGY9_VITVI</name>
<gene>
    <name evidence="2" type="ORF">CK203_074475</name>
</gene>
<dbReference type="Proteomes" id="UP000288805">
    <property type="component" value="Unassembled WGS sequence"/>
</dbReference>
<evidence type="ECO:0000256" key="1">
    <source>
        <dbReference type="SAM" id="MobiDB-lite"/>
    </source>
</evidence>
<feature type="region of interest" description="Disordered" evidence="1">
    <location>
        <begin position="1"/>
        <end position="33"/>
    </location>
</feature>